<sequence>MAGLSAGGYFKATNKTSRRTVIISNSIESALLAVGAFIFASAVVGITGALSPLSRKKWLLVYVWLIVLATLLETGIGIWMWSRTLDVNGIYSYNWRHVWPDDVKQMFQDQGHCCGYLSPLDSPVSGSPSCNSKAFGCMVSVQKYTQGYLTYIYTCLFAFVFVDVAALLSALVLLTIRNDEERLRWSRANAIFKSLKKAESFATLYISEPKAAMLDRSRHDG</sequence>
<dbReference type="Pfam" id="PF00335">
    <property type="entry name" value="Tetraspanin"/>
    <property type="match status" value="1"/>
</dbReference>
<organism evidence="6 7">
    <name type="scientific">Coemansia brasiliensis</name>
    <dbReference type="NCBI Taxonomy" id="2650707"/>
    <lineage>
        <taxon>Eukaryota</taxon>
        <taxon>Fungi</taxon>
        <taxon>Fungi incertae sedis</taxon>
        <taxon>Zoopagomycota</taxon>
        <taxon>Kickxellomycotina</taxon>
        <taxon>Kickxellomycetes</taxon>
        <taxon>Kickxellales</taxon>
        <taxon>Kickxellaceae</taxon>
        <taxon>Coemansia</taxon>
    </lineage>
</organism>
<protein>
    <recommendedName>
        <fullName evidence="8">Tetraspanin</fullName>
    </recommendedName>
</protein>
<evidence type="ECO:0000313" key="6">
    <source>
        <dbReference type="EMBL" id="KAJ2844218.1"/>
    </source>
</evidence>
<feature type="transmembrane region" description="Helical" evidence="5">
    <location>
        <begin position="30"/>
        <end position="51"/>
    </location>
</feature>
<dbReference type="Proteomes" id="UP001139887">
    <property type="component" value="Unassembled WGS sequence"/>
</dbReference>
<evidence type="ECO:0000256" key="1">
    <source>
        <dbReference type="ARBA" id="ARBA00004141"/>
    </source>
</evidence>
<name>A0A9W8LX85_9FUNG</name>
<keyword evidence="7" id="KW-1185">Reference proteome</keyword>
<evidence type="ECO:0000256" key="3">
    <source>
        <dbReference type="ARBA" id="ARBA00022989"/>
    </source>
</evidence>
<evidence type="ECO:0000313" key="7">
    <source>
        <dbReference type="Proteomes" id="UP001139887"/>
    </source>
</evidence>
<keyword evidence="3 5" id="KW-1133">Transmembrane helix</keyword>
<evidence type="ECO:0000256" key="4">
    <source>
        <dbReference type="ARBA" id="ARBA00023136"/>
    </source>
</evidence>
<comment type="caution">
    <text evidence="6">The sequence shown here is derived from an EMBL/GenBank/DDBJ whole genome shotgun (WGS) entry which is preliminary data.</text>
</comment>
<evidence type="ECO:0000256" key="2">
    <source>
        <dbReference type="ARBA" id="ARBA00022692"/>
    </source>
</evidence>
<dbReference type="PANTHER" id="PTHR19282">
    <property type="entry name" value="TETRASPANIN"/>
    <property type="match status" value="1"/>
</dbReference>
<dbReference type="GO" id="GO:0016020">
    <property type="term" value="C:membrane"/>
    <property type="evidence" value="ECO:0007669"/>
    <property type="project" value="UniProtKB-SubCell"/>
</dbReference>
<dbReference type="AlphaFoldDB" id="A0A9W8LX85"/>
<keyword evidence="2 5" id="KW-0812">Transmembrane</keyword>
<feature type="transmembrane region" description="Helical" evidence="5">
    <location>
        <begin position="151"/>
        <end position="176"/>
    </location>
</feature>
<dbReference type="OrthoDB" id="2279611at2759"/>
<dbReference type="InterPro" id="IPR018499">
    <property type="entry name" value="Tetraspanin/Peripherin"/>
</dbReference>
<keyword evidence="4 5" id="KW-0472">Membrane</keyword>
<dbReference type="EMBL" id="JANBUW010001148">
    <property type="protein sequence ID" value="KAJ2844218.1"/>
    <property type="molecule type" value="Genomic_DNA"/>
</dbReference>
<reference evidence="6" key="1">
    <citation type="submission" date="2022-07" db="EMBL/GenBank/DDBJ databases">
        <title>Phylogenomic reconstructions and comparative analyses of Kickxellomycotina fungi.</title>
        <authorList>
            <person name="Reynolds N.K."/>
            <person name="Stajich J.E."/>
            <person name="Barry K."/>
            <person name="Grigoriev I.V."/>
            <person name="Crous P."/>
            <person name="Smith M.E."/>
        </authorList>
    </citation>
    <scope>NUCLEOTIDE SEQUENCE</scope>
    <source>
        <strain evidence="6">NRRL 1566</strain>
    </source>
</reference>
<comment type="subcellular location">
    <subcellularLocation>
        <location evidence="1">Membrane</location>
        <topology evidence="1">Multi-pass membrane protein</topology>
    </subcellularLocation>
</comment>
<dbReference type="PANTHER" id="PTHR19282:SF522">
    <property type="entry name" value="TETRASPANIN"/>
    <property type="match status" value="1"/>
</dbReference>
<feature type="transmembrane region" description="Helical" evidence="5">
    <location>
        <begin position="58"/>
        <end position="81"/>
    </location>
</feature>
<evidence type="ECO:0000256" key="5">
    <source>
        <dbReference type="SAM" id="Phobius"/>
    </source>
</evidence>
<proteinExistence type="predicted"/>
<gene>
    <name evidence="6" type="ORF">IWW36_005270</name>
</gene>
<accession>A0A9W8LX85</accession>
<evidence type="ECO:0008006" key="8">
    <source>
        <dbReference type="Google" id="ProtNLM"/>
    </source>
</evidence>